<dbReference type="HOGENOM" id="CLU_058171_3_0_2"/>
<dbReference type="Pfam" id="PF00318">
    <property type="entry name" value="Ribosomal_S2"/>
    <property type="match status" value="2"/>
</dbReference>
<evidence type="ECO:0000256" key="4">
    <source>
        <dbReference type="ARBA" id="ARBA00035256"/>
    </source>
</evidence>
<dbReference type="GO" id="GO:0006412">
    <property type="term" value="P:translation"/>
    <property type="evidence" value="ECO:0007669"/>
    <property type="project" value="UniProtKB-UniRule"/>
</dbReference>
<dbReference type="InterPro" id="IPR023454">
    <property type="entry name" value="Ribosomal_uS2_arc"/>
</dbReference>
<dbReference type="GeneID" id="24818977"/>
<dbReference type="HAMAP" id="MF_00291_A">
    <property type="entry name" value="Ribosomal_uS2_A"/>
    <property type="match status" value="1"/>
</dbReference>
<dbReference type="FunFam" id="3.40.50.10490:FF:000030">
    <property type="entry name" value="30S ribosomal protein S2"/>
    <property type="match status" value="1"/>
</dbReference>
<evidence type="ECO:0000256" key="1">
    <source>
        <dbReference type="ARBA" id="ARBA00006242"/>
    </source>
</evidence>
<dbReference type="PRINTS" id="PR00395">
    <property type="entry name" value="RIBOSOMALS2"/>
</dbReference>
<dbReference type="Proteomes" id="UP000030787">
    <property type="component" value="Chromosome"/>
</dbReference>
<dbReference type="InterPro" id="IPR018130">
    <property type="entry name" value="Ribosomal_uS2_CS"/>
</dbReference>
<gene>
    <name evidence="5 7" type="primary">rps2</name>
    <name evidence="7" type="ORF">Mpt1_c13170</name>
</gene>
<dbReference type="EMBL" id="CP010070">
    <property type="protein sequence ID" value="AIZ57179.1"/>
    <property type="molecule type" value="Genomic_DNA"/>
</dbReference>
<dbReference type="Gene3D" id="3.40.50.10490">
    <property type="entry name" value="Glucose-6-phosphate isomerase like protein, domain 1"/>
    <property type="match status" value="1"/>
</dbReference>
<dbReference type="RefSeq" id="WP_048113286.1">
    <property type="nucleotide sequence ID" value="NZ_CP010070.1"/>
</dbReference>
<organism evidence="7 8">
    <name type="scientific">Candidatus Methanoplasma termitum</name>
    <dbReference type="NCBI Taxonomy" id="1577791"/>
    <lineage>
        <taxon>Archaea</taxon>
        <taxon>Methanobacteriati</taxon>
        <taxon>Thermoplasmatota</taxon>
        <taxon>Thermoplasmata</taxon>
        <taxon>Methanomassiliicoccales</taxon>
        <taxon>Methanomassiliicoccaceae</taxon>
        <taxon>Candidatus Methanoplasma</taxon>
    </lineage>
</organism>
<dbReference type="OrthoDB" id="371797at2157"/>
<dbReference type="InterPro" id="IPR005707">
    <property type="entry name" value="Ribosomal_uS2_euk/arc"/>
</dbReference>
<proteinExistence type="inferred from homology"/>
<dbReference type="GO" id="GO:0003735">
    <property type="term" value="F:structural constituent of ribosome"/>
    <property type="evidence" value="ECO:0007669"/>
    <property type="project" value="InterPro"/>
</dbReference>
<keyword evidence="3 5" id="KW-0687">Ribonucleoprotein</keyword>
<dbReference type="STRING" id="1577791.Mpt1_c13170"/>
<evidence type="ECO:0000256" key="3">
    <source>
        <dbReference type="ARBA" id="ARBA00023274"/>
    </source>
</evidence>
<dbReference type="PROSITE" id="PS00963">
    <property type="entry name" value="RIBOSOMAL_S2_2"/>
    <property type="match status" value="1"/>
</dbReference>
<keyword evidence="8" id="KW-1185">Reference proteome</keyword>
<evidence type="ECO:0000313" key="8">
    <source>
        <dbReference type="Proteomes" id="UP000030787"/>
    </source>
</evidence>
<sequence length="207" mass="23140">MSEEENVTVNDDLLVAEDLYLTSGVHIGTQQKSADMKDFIYKVRQDGLYVLDVKKTDDRIRATASFLAKYDPKRILVVSARQYGQRPAREFSKAIGAPAFAGRFVPGTLTNPSNDGFIEPEILMVTDPAADKQALNEALNLGIPIIALCDANNETRNVDLVLPTNNKGRRALACIYWLLTREVLFARGDIKDRADFQMEIEDFEAKL</sequence>
<dbReference type="KEGG" id="mear:Mpt1_c13170"/>
<dbReference type="NCBIfam" id="TIGR01012">
    <property type="entry name" value="uS2_euk_arch"/>
    <property type="match status" value="1"/>
</dbReference>
<name>A0A0A7LDN5_9ARCH</name>
<dbReference type="AlphaFoldDB" id="A0A0A7LDN5"/>
<dbReference type="SUPFAM" id="SSF52313">
    <property type="entry name" value="Ribosomal protein S2"/>
    <property type="match status" value="1"/>
</dbReference>
<keyword evidence="2 5" id="KW-0689">Ribosomal protein</keyword>
<comment type="similarity">
    <text evidence="1 5 6">Belongs to the universal ribosomal protein uS2 family.</text>
</comment>
<dbReference type="PANTHER" id="PTHR11489">
    <property type="entry name" value="40S RIBOSOMAL PROTEIN SA"/>
    <property type="match status" value="1"/>
</dbReference>
<evidence type="ECO:0000256" key="5">
    <source>
        <dbReference type="HAMAP-Rule" id="MF_00291"/>
    </source>
</evidence>
<dbReference type="GO" id="GO:0015935">
    <property type="term" value="C:small ribosomal subunit"/>
    <property type="evidence" value="ECO:0007669"/>
    <property type="project" value="InterPro"/>
</dbReference>
<accession>A0A0A7LDN5</accession>
<dbReference type="InterPro" id="IPR023591">
    <property type="entry name" value="Ribosomal_uS2_flav_dom_sf"/>
</dbReference>
<protein>
    <recommendedName>
        <fullName evidence="4 5">Small ribosomal subunit protein uS2</fullName>
    </recommendedName>
</protein>
<dbReference type="InterPro" id="IPR001865">
    <property type="entry name" value="Ribosomal_uS2"/>
</dbReference>
<reference evidence="7 8" key="1">
    <citation type="journal article" date="2014" name="Appl. Environ. Microbiol.">
        <title>Comparative Genome Analysis of 'Candidatus Methanoplasma termitum' Indicates a New Mode of Energy Metabolism in the Seventh Order of Methanogens.</title>
        <authorList>
            <person name="Lang K."/>
            <person name="Schuldes J."/>
            <person name="Klingl A."/>
            <person name="Poehlein A."/>
            <person name="Daniel R."/>
            <person name="Brune A."/>
        </authorList>
    </citation>
    <scope>NUCLEOTIDE SEQUENCE [LARGE SCALE GENOMIC DNA]</scope>
    <source>
        <strain evidence="8">Mpt1</strain>
    </source>
</reference>
<evidence type="ECO:0000256" key="6">
    <source>
        <dbReference type="RuleBase" id="RU003631"/>
    </source>
</evidence>
<evidence type="ECO:0000256" key="2">
    <source>
        <dbReference type="ARBA" id="ARBA00022980"/>
    </source>
</evidence>
<evidence type="ECO:0000313" key="7">
    <source>
        <dbReference type="EMBL" id="AIZ57179.1"/>
    </source>
</evidence>